<accession>A0A8X6XQL2</accession>
<sequence>MRKLFSQQCLERSNWDLTAFVRSFFTMDEIWVHHQTPKNKTAVEAVGGSRWLTTKESEVNRIYQEGHGQCVLGCERDPVN</sequence>
<evidence type="ECO:0000313" key="1">
    <source>
        <dbReference type="EMBL" id="GFY57433.1"/>
    </source>
</evidence>
<evidence type="ECO:0000313" key="2">
    <source>
        <dbReference type="Proteomes" id="UP000886998"/>
    </source>
</evidence>
<dbReference type="EMBL" id="BMAV01011513">
    <property type="protein sequence ID" value="GFY57433.1"/>
    <property type="molecule type" value="Genomic_DNA"/>
</dbReference>
<dbReference type="AlphaFoldDB" id="A0A8X6XQL2"/>
<keyword evidence="2" id="KW-1185">Reference proteome</keyword>
<dbReference type="Proteomes" id="UP000886998">
    <property type="component" value="Unassembled WGS sequence"/>
</dbReference>
<reference evidence="1" key="1">
    <citation type="submission" date="2020-08" db="EMBL/GenBank/DDBJ databases">
        <title>Multicomponent nature underlies the extraordinary mechanical properties of spider dragline silk.</title>
        <authorList>
            <person name="Kono N."/>
            <person name="Nakamura H."/>
            <person name="Mori M."/>
            <person name="Yoshida Y."/>
            <person name="Ohtoshi R."/>
            <person name="Malay A.D."/>
            <person name="Moran D.A.P."/>
            <person name="Tomita M."/>
            <person name="Numata K."/>
            <person name="Arakawa K."/>
        </authorList>
    </citation>
    <scope>NUCLEOTIDE SEQUENCE</scope>
</reference>
<protein>
    <submittedName>
        <fullName evidence="1">Uncharacterized protein</fullName>
    </submittedName>
</protein>
<dbReference type="OrthoDB" id="616263at2759"/>
<proteinExistence type="predicted"/>
<organism evidence="1 2">
    <name type="scientific">Trichonephila inaurata madagascariensis</name>
    <dbReference type="NCBI Taxonomy" id="2747483"/>
    <lineage>
        <taxon>Eukaryota</taxon>
        <taxon>Metazoa</taxon>
        <taxon>Ecdysozoa</taxon>
        <taxon>Arthropoda</taxon>
        <taxon>Chelicerata</taxon>
        <taxon>Arachnida</taxon>
        <taxon>Araneae</taxon>
        <taxon>Araneomorphae</taxon>
        <taxon>Entelegynae</taxon>
        <taxon>Araneoidea</taxon>
        <taxon>Nephilidae</taxon>
        <taxon>Trichonephila</taxon>
        <taxon>Trichonephila inaurata</taxon>
    </lineage>
</organism>
<comment type="caution">
    <text evidence="1">The sequence shown here is derived from an EMBL/GenBank/DDBJ whole genome shotgun (WGS) entry which is preliminary data.</text>
</comment>
<gene>
    <name evidence="1" type="ORF">TNIN_168431</name>
</gene>
<name>A0A8X6XQL2_9ARAC</name>